<dbReference type="Gene3D" id="3.40.50.10140">
    <property type="entry name" value="Toll/interleukin-1 receptor homology (TIR) domain"/>
    <property type="match status" value="1"/>
</dbReference>
<dbReference type="Pfam" id="PF01582">
    <property type="entry name" value="TIR"/>
    <property type="match status" value="1"/>
</dbReference>
<evidence type="ECO:0000313" key="7">
    <source>
        <dbReference type="Proteomes" id="UP000824469"/>
    </source>
</evidence>
<feature type="domain" description="TIR" evidence="5">
    <location>
        <begin position="216"/>
        <end position="354"/>
    </location>
</feature>
<dbReference type="Pfam" id="PF00931">
    <property type="entry name" value="NB-ARC"/>
    <property type="match status" value="1"/>
</dbReference>
<feature type="compositionally biased region" description="Basic and acidic residues" evidence="4">
    <location>
        <begin position="95"/>
        <end position="109"/>
    </location>
</feature>
<dbReference type="InterPro" id="IPR003591">
    <property type="entry name" value="Leu-rich_rpt_typical-subtyp"/>
</dbReference>
<protein>
    <recommendedName>
        <fullName evidence="5">TIR domain-containing protein</fullName>
    </recommendedName>
</protein>
<dbReference type="OMA" id="CASMERS"/>
<dbReference type="InterPro" id="IPR035897">
    <property type="entry name" value="Toll_tir_struct_dom_sf"/>
</dbReference>
<dbReference type="PROSITE" id="PS50104">
    <property type="entry name" value="TIR"/>
    <property type="match status" value="1"/>
</dbReference>
<dbReference type="InterPro" id="IPR055414">
    <property type="entry name" value="LRR_R13L4/SHOC2-like"/>
</dbReference>
<dbReference type="InterPro" id="IPR042197">
    <property type="entry name" value="Apaf_helical"/>
</dbReference>
<dbReference type="GO" id="GO:0006952">
    <property type="term" value="P:defense response"/>
    <property type="evidence" value="ECO:0007669"/>
    <property type="project" value="UniProtKB-KW"/>
</dbReference>
<dbReference type="Gene3D" id="3.40.50.300">
    <property type="entry name" value="P-loop containing nucleotide triphosphate hydrolases"/>
    <property type="match status" value="1"/>
</dbReference>
<name>A0AA38BRA9_TAXCH</name>
<dbReference type="EMBL" id="JAHRHJ020003813">
    <property type="protein sequence ID" value="KAH9288756.1"/>
    <property type="molecule type" value="Genomic_DNA"/>
</dbReference>
<dbReference type="InterPro" id="IPR032675">
    <property type="entry name" value="LRR_dom_sf"/>
</dbReference>
<dbReference type="SUPFAM" id="SSF52200">
    <property type="entry name" value="Toll/Interleukin receptor TIR domain"/>
    <property type="match status" value="1"/>
</dbReference>
<dbReference type="Pfam" id="PF23598">
    <property type="entry name" value="LRR_14"/>
    <property type="match status" value="1"/>
</dbReference>
<dbReference type="InterPro" id="IPR058192">
    <property type="entry name" value="WHD_ROQ1-like"/>
</dbReference>
<evidence type="ECO:0000256" key="1">
    <source>
        <dbReference type="ARBA" id="ARBA00022614"/>
    </source>
</evidence>
<evidence type="ECO:0000313" key="6">
    <source>
        <dbReference type="EMBL" id="KAH9288756.1"/>
    </source>
</evidence>
<dbReference type="Proteomes" id="UP000824469">
    <property type="component" value="Unassembled WGS sequence"/>
</dbReference>
<dbReference type="Pfam" id="PF23282">
    <property type="entry name" value="WHD_ROQ1"/>
    <property type="match status" value="1"/>
</dbReference>
<evidence type="ECO:0000256" key="4">
    <source>
        <dbReference type="SAM" id="MobiDB-lite"/>
    </source>
</evidence>
<keyword evidence="2" id="KW-0677">Repeat</keyword>
<dbReference type="SUPFAM" id="SSF52540">
    <property type="entry name" value="P-loop containing nucleoside triphosphate hydrolases"/>
    <property type="match status" value="1"/>
</dbReference>
<dbReference type="PRINTS" id="PR00364">
    <property type="entry name" value="DISEASERSIST"/>
</dbReference>
<dbReference type="InterPro" id="IPR044974">
    <property type="entry name" value="Disease_R_plants"/>
</dbReference>
<dbReference type="PANTHER" id="PTHR11017">
    <property type="entry name" value="LEUCINE-RICH REPEAT-CONTAINING PROTEIN"/>
    <property type="match status" value="1"/>
</dbReference>
<evidence type="ECO:0000256" key="3">
    <source>
        <dbReference type="ARBA" id="ARBA00022821"/>
    </source>
</evidence>
<feature type="non-terminal residue" evidence="6">
    <location>
        <position position="1255"/>
    </location>
</feature>
<dbReference type="AlphaFoldDB" id="A0AA38BRA9"/>
<dbReference type="SUPFAM" id="SSF46785">
    <property type="entry name" value="Winged helix' DNA-binding domain"/>
    <property type="match status" value="1"/>
</dbReference>
<dbReference type="InterPro" id="IPR000157">
    <property type="entry name" value="TIR_dom"/>
</dbReference>
<dbReference type="Gene3D" id="1.10.8.430">
    <property type="entry name" value="Helical domain of apoptotic protease-activating factors"/>
    <property type="match status" value="1"/>
</dbReference>
<evidence type="ECO:0000256" key="2">
    <source>
        <dbReference type="ARBA" id="ARBA00022737"/>
    </source>
</evidence>
<feature type="region of interest" description="Disordered" evidence="4">
    <location>
        <begin position="82"/>
        <end position="122"/>
    </location>
</feature>
<dbReference type="SUPFAM" id="SSF52058">
    <property type="entry name" value="L domain-like"/>
    <property type="match status" value="1"/>
</dbReference>
<dbReference type="PANTHER" id="PTHR11017:SF385">
    <property type="entry name" value="DISEASE RESISTANCE PROTEIN (TIR-NBS-LRR CLASS)-RELATED"/>
    <property type="match status" value="1"/>
</dbReference>
<dbReference type="GO" id="GO:0051707">
    <property type="term" value="P:response to other organism"/>
    <property type="evidence" value="ECO:0007669"/>
    <property type="project" value="UniProtKB-ARBA"/>
</dbReference>
<dbReference type="SMART" id="SM00369">
    <property type="entry name" value="LRR_TYP"/>
    <property type="match status" value="4"/>
</dbReference>
<gene>
    <name evidence="6" type="ORF">KI387_032873</name>
</gene>
<dbReference type="SMART" id="SM00255">
    <property type="entry name" value="TIR"/>
    <property type="match status" value="1"/>
</dbReference>
<dbReference type="GO" id="GO:0007165">
    <property type="term" value="P:signal transduction"/>
    <property type="evidence" value="ECO:0007669"/>
    <property type="project" value="InterPro"/>
</dbReference>
<comment type="caution">
    <text evidence="6">The sequence shown here is derived from an EMBL/GenBank/DDBJ whole genome shotgun (WGS) entry which is preliminary data.</text>
</comment>
<keyword evidence="3" id="KW-0611">Plant defense</keyword>
<dbReference type="GO" id="GO:0043531">
    <property type="term" value="F:ADP binding"/>
    <property type="evidence" value="ECO:0007669"/>
    <property type="project" value="InterPro"/>
</dbReference>
<keyword evidence="7" id="KW-1185">Reference proteome</keyword>
<accession>A0AA38BRA9</accession>
<reference evidence="6 7" key="1">
    <citation type="journal article" date="2021" name="Nat. Plants">
        <title>The Taxus genome provides insights into paclitaxel biosynthesis.</title>
        <authorList>
            <person name="Xiong X."/>
            <person name="Gou J."/>
            <person name="Liao Q."/>
            <person name="Li Y."/>
            <person name="Zhou Q."/>
            <person name="Bi G."/>
            <person name="Li C."/>
            <person name="Du R."/>
            <person name="Wang X."/>
            <person name="Sun T."/>
            <person name="Guo L."/>
            <person name="Liang H."/>
            <person name="Lu P."/>
            <person name="Wu Y."/>
            <person name="Zhang Z."/>
            <person name="Ro D.K."/>
            <person name="Shang Y."/>
            <person name="Huang S."/>
            <person name="Yan J."/>
        </authorList>
    </citation>
    <scope>NUCLEOTIDE SEQUENCE [LARGE SCALE GENOMIC DNA]</scope>
    <source>
        <strain evidence="6">Ta-2019</strain>
    </source>
</reference>
<dbReference type="InterPro" id="IPR036390">
    <property type="entry name" value="WH_DNA-bd_sf"/>
</dbReference>
<dbReference type="SUPFAM" id="SSF52047">
    <property type="entry name" value="RNI-like"/>
    <property type="match status" value="1"/>
</dbReference>
<proteinExistence type="predicted"/>
<dbReference type="InterPro" id="IPR027417">
    <property type="entry name" value="P-loop_NTPase"/>
</dbReference>
<evidence type="ECO:0000259" key="5">
    <source>
        <dbReference type="PROSITE" id="PS50104"/>
    </source>
</evidence>
<keyword evidence="1" id="KW-0433">Leucine-rich repeat</keyword>
<dbReference type="Gene3D" id="3.80.10.10">
    <property type="entry name" value="Ribonuclease Inhibitor"/>
    <property type="match status" value="3"/>
</dbReference>
<organism evidence="6 7">
    <name type="scientific">Taxus chinensis</name>
    <name type="common">Chinese yew</name>
    <name type="synonym">Taxus wallichiana var. chinensis</name>
    <dbReference type="NCBI Taxonomy" id="29808"/>
    <lineage>
        <taxon>Eukaryota</taxon>
        <taxon>Viridiplantae</taxon>
        <taxon>Streptophyta</taxon>
        <taxon>Embryophyta</taxon>
        <taxon>Tracheophyta</taxon>
        <taxon>Spermatophyta</taxon>
        <taxon>Pinopsida</taxon>
        <taxon>Pinidae</taxon>
        <taxon>Conifers II</taxon>
        <taxon>Cupressales</taxon>
        <taxon>Taxaceae</taxon>
        <taxon>Taxus</taxon>
    </lineage>
</organism>
<sequence>MNARSSIPPNPVGITLTTPKFQREECFKSSTFVVYIDHHQQNKPPKLEIAAMVDICDNTPPSQSSSGLDLIGEIASREVREAKMKSPGVATSFPIEEREGDDGRHEERGTNTVAESTRKGGDGLAFPDGVEFRLMSDDMVVPRDRSDSIVSTNNQLKNDPMKFSTSPQSGSLLALLVKSKSMASTSTCGHQLEDTQITYAFEGIVPALSSKTMKKLPYDVFINHRGPNVKYTLASSIYRILNGMTLTVFLDSEELDLGNFLPREIEAVTRRALLHIAIFSPKYAESPWCLAELSFMLKTGTPIVPVFYYVDPADLRWVDKGKGGYAPAFFQHEEKGRYTPEMLQDWKKALYEVSFYCGHIITNKAEEWRVLKNIVNDVLREVKHVPLVVAKHPVGLEETVKDFEMTALQSTQLGHESVKIVGIWGMGGSGKTTLAKQIYNDKCASMERSSFLFDVRDAAGKNVLHNKQKKLLEDLGVKGVSFDNMEEGKGILARCLRSVRVLVILDDVDHMDQLDALLPTTHSLGLGSLIIVTTRELQVLQCWGISSIYKMKTLDLSHAKQLFCWHAFLQPSPPDTFEELVEKFLAACNGLPLSLKVFGGQLYGISRKDYWESQLHKLSRILPNDVKQRLKISYDALDDEEKEIFLDAVCFFIGEENSLAIEVWNGSGWSGLHSWETLVNKCLVELDEKNRIRIHDHLRDLGREIASQHSPRRIWLPEQVTNVQNETEKRTGIRGIMATTAESTGEVDEGLCGLAASSLGLKIFVVRGPYFNQVISTLASTELVWLRCIETGQRNLPSPLSLKKLRVLQLHEKLGREYHLEELWEADEDAPRQLRELVISACRNFQRFPNSIGYLKNLKKLVMDGRNSNVTSLPNEFCLLLSLEHLQLCCEKLSLLPSRFGDLTNLRHLDLSGCSTLRMLPVCFKQLTILHYLNFHRCSKLIFNLDIMENMTKLEYLNLSFCKELEELPSHITNQASLRELYMEHTRSRELPMDIGQLSKLQVMHIGNPLLTSLPHSIGNLSSLINLKIYQCPELESLPESVGYLSLLEYLGIWRSGVQSLPQSIRQLTNLQTLNISECPIRKLDFGQGPFTSSLCNLKEISLRGTSVSKISISEDCCPSLETLEICNDDNLTEIEALPRTVKDIRLENCKMAKNIRGFGGLVNLQKLRITSCPELQELPSFAESTSLRKFELIGYYKAVTLEGLEQCRSLEVLRADTNWEVPGIETLEHMDRLRRLQLTTNIRSAVEPCIQTLK</sequence>
<dbReference type="InterPro" id="IPR002182">
    <property type="entry name" value="NB-ARC"/>
</dbReference>